<dbReference type="Gene3D" id="3.40.50.2000">
    <property type="entry name" value="Glycogen Phosphorylase B"/>
    <property type="match status" value="2"/>
</dbReference>
<dbReference type="GO" id="GO:0016757">
    <property type="term" value="F:glycosyltransferase activity"/>
    <property type="evidence" value="ECO:0007669"/>
    <property type="project" value="UniProtKB-KW"/>
</dbReference>
<dbReference type="RefSeq" id="WP_376894650.1">
    <property type="nucleotide sequence ID" value="NZ_JBHULS010000006.1"/>
</dbReference>
<gene>
    <name evidence="3" type="ORF">ACFSQP_11555</name>
</gene>
<dbReference type="InterPro" id="IPR001296">
    <property type="entry name" value="Glyco_trans_1"/>
</dbReference>
<evidence type="ECO:0000259" key="2">
    <source>
        <dbReference type="Pfam" id="PF13439"/>
    </source>
</evidence>
<feature type="domain" description="Glycosyl transferase family 1" evidence="1">
    <location>
        <begin position="189"/>
        <end position="345"/>
    </location>
</feature>
<dbReference type="CDD" id="cd03811">
    <property type="entry name" value="GT4_GT28_WabH-like"/>
    <property type="match status" value="1"/>
</dbReference>
<protein>
    <submittedName>
        <fullName evidence="3">Glycosyltransferase</fullName>
        <ecNumber evidence="3">2.4.-.-</ecNumber>
    </submittedName>
</protein>
<reference evidence="4" key="1">
    <citation type="journal article" date="2019" name="Int. J. Syst. Evol. Microbiol.">
        <title>The Global Catalogue of Microorganisms (GCM) 10K type strain sequencing project: providing services to taxonomists for standard genome sequencing and annotation.</title>
        <authorList>
            <consortium name="The Broad Institute Genomics Platform"/>
            <consortium name="The Broad Institute Genome Sequencing Center for Infectious Disease"/>
            <person name="Wu L."/>
            <person name="Ma J."/>
        </authorList>
    </citation>
    <scope>NUCLEOTIDE SEQUENCE [LARGE SCALE GENOMIC DNA]</scope>
    <source>
        <strain evidence="4">KCTC 42587</strain>
    </source>
</reference>
<sequence length="367" mass="41672">MQSNNKKICLVVSSLGKGGAQHAAALQSTLLAKLGYNVHIVTVFNEVLYNYSGTLFNLGNYKTETNSVTNRLARLFMLRKYLKSENFDVIIDHRSRVQGYREFLITKFLYQVPTVYVIHSYQKTIMFPKQDWLSRLLYKNEVMVGVSAGITRYFKSEYQLKSIQTIYNAFNFEDIQRMAQLPLNNPLLKTVYILFYGRLDLASKNLTLLIDAYQASKLPKNNVKLVLLGSGPDQARLKSYVANLDLQDMVLFLPQTANPYPYVKEAKFTVLTSHYEGFPLVIPESLCLGTPVISVNCKTGPDEIIRNKFNGLLVPNYNVEALANAMNSFIFDEVLYTTCKTNAPKSVAPFAMAQIAHEWEHLLNKIA</sequence>
<dbReference type="SUPFAM" id="SSF53756">
    <property type="entry name" value="UDP-Glycosyltransferase/glycogen phosphorylase"/>
    <property type="match status" value="1"/>
</dbReference>
<dbReference type="PANTHER" id="PTHR12526">
    <property type="entry name" value="GLYCOSYLTRANSFERASE"/>
    <property type="match status" value="1"/>
</dbReference>
<dbReference type="EMBL" id="JBHULS010000006">
    <property type="protein sequence ID" value="MFD2552453.1"/>
    <property type="molecule type" value="Genomic_DNA"/>
</dbReference>
<dbReference type="Pfam" id="PF00534">
    <property type="entry name" value="Glycos_transf_1"/>
    <property type="match status" value="1"/>
</dbReference>
<dbReference type="InterPro" id="IPR028098">
    <property type="entry name" value="Glyco_trans_4-like_N"/>
</dbReference>
<dbReference type="Proteomes" id="UP001597472">
    <property type="component" value="Unassembled WGS sequence"/>
</dbReference>
<keyword evidence="3" id="KW-0808">Transferase</keyword>
<accession>A0ABW5KVT6</accession>
<dbReference type="PANTHER" id="PTHR12526:SF630">
    <property type="entry name" value="GLYCOSYLTRANSFERASE"/>
    <property type="match status" value="1"/>
</dbReference>
<keyword evidence="4" id="KW-1185">Reference proteome</keyword>
<evidence type="ECO:0000259" key="1">
    <source>
        <dbReference type="Pfam" id="PF00534"/>
    </source>
</evidence>
<evidence type="ECO:0000313" key="4">
    <source>
        <dbReference type="Proteomes" id="UP001597472"/>
    </source>
</evidence>
<name>A0ABW5KVT6_9FLAO</name>
<feature type="domain" description="Glycosyltransferase subfamily 4-like N-terminal" evidence="2">
    <location>
        <begin position="18"/>
        <end position="171"/>
    </location>
</feature>
<dbReference type="EC" id="2.4.-.-" evidence="3"/>
<dbReference type="Pfam" id="PF13439">
    <property type="entry name" value="Glyco_transf_4"/>
    <property type="match status" value="1"/>
</dbReference>
<evidence type="ECO:0000313" key="3">
    <source>
        <dbReference type="EMBL" id="MFD2552453.1"/>
    </source>
</evidence>
<organism evidence="3 4">
    <name type="scientific">Bizionia sediminis</name>
    <dbReference type="NCBI Taxonomy" id="1737064"/>
    <lineage>
        <taxon>Bacteria</taxon>
        <taxon>Pseudomonadati</taxon>
        <taxon>Bacteroidota</taxon>
        <taxon>Flavobacteriia</taxon>
        <taxon>Flavobacteriales</taxon>
        <taxon>Flavobacteriaceae</taxon>
        <taxon>Bizionia</taxon>
    </lineage>
</organism>
<comment type="caution">
    <text evidence="3">The sequence shown here is derived from an EMBL/GenBank/DDBJ whole genome shotgun (WGS) entry which is preliminary data.</text>
</comment>
<keyword evidence="3" id="KW-0328">Glycosyltransferase</keyword>
<proteinExistence type="predicted"/>